<evidence type="ECO:0000313" key="3">
    <source>
        <dbReference type="Proteomes" id="UP000323876"/>
    </source>
</evidence>
<evidence type="ECO:0008006" key="4">
    <source>
        <dbReference type="Google" id="ProtNLM"/>
    </source>
</evidence>
<gene>
    <name evidence="2" type="ORF">F3087_34080</name>
</gene>
<dbReference type="OrthoDB" id="4571290at2"/>
<comment type="caution">
    <text evidence="2">The sequence shown here is derived from an EMBL/GenBank/DDBJ whole genome shotgun (WGS) entry which is preliminary data.</text>
</comment>
<protein>
    <recommendedName>
        <fullName evidence="4">DUF4913 domain-containing protein</fullName>
    </recommendedName>
</protein>
<feature type="compositionally biased region" description="Polar residues" evidence="1">
    <location>
        <begin position="33"/>
        <end position="45"/>
    </location>
</feature>
<proteinExistence type="predicted"/>
<feature type="region of interest" description="Disordered" evidence="1">
    <location>
        <begin position="1"/>
        <end position="65"/>
    </location>
</feature>
<evidence type="ECO:0000313" key="2">
    <source>
        <dbReference type="EMBL" id="KAA8884254.1"/>
    </source>
</evidence>
<feature type="compositionally biased region" description="Polar residues" evidence="1">
    <location>
        <begin position="16"/>
        <end position="26"/>
    </location>
</feature>
<accession>A0A5N0E7V4</accession>
<dbReference type="Proteomes" id="UP000323876">
    <property type="component" value="Unassembled WGS sequence"/>
</dbReference>
<sequence>MAPRSTGPKNAPAISLSLNPPTSARTPSPGEPKTSTPHASASPSRNATASAATGSNGAGDMEHEHEDAMRTDFAELVRLRDEVVHAEVSDCPDTEVEALDDQRHTLDQRWTNGPHSEAWQHLCAAYTNWEQDPEGVRRFLAWTEHYREIGYEQLTAVERRNIEQARELSGNTFHVDYERNAPDAARFTPEVPVPAFGPARRRIERGR</sequence>
<name>A0A5N0E7V4_9NOCA</name>
<dbReference type="AlphaFoldDB" id="A0A5N0E7V4"/>
<dbReference type="EMBL" id="VXLC01000021">
    <property type="protein sequence ID" value="KAA8884254.1"/>
    <property type="molecule type" value="Genomic_DNA"/>
</dbReference>
<feature type="compositionally biased region" description="Low complexity" evidence="1">
    <location>
        <begin position="46"/>
        <end position="59"/>
    </location>
</feature>
<evidence type="ECO:0000256" key="1">
    <source>
        <dbReference type="SAM" id="MobiDB-lite"/>
    </source>
</evidence>
<organism evidence="2 3">
    <name type="scientific">Nocardia colli</name>
    <dbReference type="NCBI Taxonomy" id="2545717"/>
    <lineage>
        <taxon>Bacteria</taxon>
        <taxon>Bacillati</taxon>
        <taxon>Actinomycetota</taxon>
        <taxon>Actinomycetes</taxon>
        <taxon>Mycobacteriales</taxon>
        <taxon>Nocardiaceae</taxon>
        <taxon>Nocardia</taxon>
    </lineage>
</organism>
<reference evidence="2 3" key="1">
    <citation type="submission" date="2019-09" db="EMBL/GenBank/DDBJ databases">
        <authorList>
            <person name="Wang X."/>
        </authorList>
    </citation>
    <scope>NUCLEOTIDE SEQUENCE [LARGE SCALE GENOMIC DNA]</scope>
    <source>
        <strain evidence="2 3">CICC 11023</strain>
    </source>
</reference>
<keyword evidence="3" id="KW-1185">Reference proteome</keyword>